<proteinExistence type="predicted"/>
<protein>
    <submittedName>
        <fullName evidence="1">Uncharacterized protein</fullName>
    </submittedName>
</protein>
<dbReference type="Proteomes" id="UP000714275">
    <property type="component" value="Unassembled WGS sequence"/>
</dbReference>
<evidence type="ECO:0000313" key="2">
    <source>
        <dbReference type="Proteomes" id="UP000714275"/>
    </source>
</evidence>
<gene>
    <name evidence="1" type="ORF">EV702DRAFT_1193713</name>
</gene>
<dbReference type="EMBL" id="JABBWD010000007">
    <property type="protein sequence ID" value="KAG1780884.1"/>
    <property type="molecule type" value="Genomic_DNA"/>
</dbReference>
<evidence type="ECO:0000313" key="1">
    <source>
        <dbReference type="EMBL" id="KAG1780884.1"/>
    </source>
</evidence>
<accession>A0A9P7D661</accession>
<reference evidence="1" key="1">
    <citation type="journal article" date="2020" name="New Phytol.">
        <title>Comparative genomics reveals dynamic genome evolution in host specialist ectomycorrhizal fungi.</title>
        <authorList>
            <person name="Lofgren L.A."/>
            <person name="Nguyen N.H."/>
            <person name="Vilgalys R."/>
            <person name="Ruytinx J."/>
            <person name="Liao H.L."/>
            <person name="Branco S."/>
            <person name="Kuo A."/>
            <person name="LaButti K."/>
            <person name="Lipzen A."/>
            <person name="Andreopoulos W."/>
            <person name="Pangilinan J."/>
            <person name="Riley R."/>
            <person name="Hundley H."/>
            <person name="Na H."/>
            <person name="Barry K."/>
            <person name="Grigoriev I.V."/>
            <person name="Stajich J.E."/>
            <person name="Kennedy P.G."/>
        </authorList>
    </citation>
    <scope>NUCLEOTIDE SEQUENCE</scope>
    <source>
        <strain evidence="1">DOB743</strain>
    </source>
</reference>
<name>A0A9P7D661_9AGAM</name>
<organism evidence="1 2">
    <name type="scientific">Suillus placidus</name>
    <dbReference type="NCBI Taxonomy" id="48579"/>
    <lineage>
        <taxon>Eukaryota</taxon>
        <taxon>Fungi</taxon>
        <taxon>Dikarya</taxon>
        <taxon>Basidiomycota</taxon>
        <taxon>Agaricomycotina</taxon>
        <taxon>Agaricomycetes</taxon>
        <taxon>Agaricomycetidae</taxon>
        <taxon>Boletales</taxon>
        <taxon>Suillineae</taxon>
        <taxon>Suillaceae</taxon>
        <taxon>Suillus</taxon>
    </lineage>
</organism>
<dbReference type="AlphaFoldDB" id="A0A9P7D661"/>
<comment type="caution">
    <text evidence="1">The sequence shown here is derived from an EMBL/GenBank/DDBJ whole genome shotgun (WGS) entry which is preliminary data.</text>
</comment>
<keyword evidence="2" id="KW-1185">Reference proteome</keyword>
<sequence>MSIPRATDVKAWALFCSADFKPFSASSPLLCNNEDFVDVFNRYSLLPASRHVMNNWEAVHECEDERDTDRMRKQANATAERRALTNSLALTGEEDFRILQVVLLMQQAKWLSRRKDELDVVQCDVQNVAHVPDESIPQPDNMKAQLKRWKAEIKHQENLVSNARWNALNTDTQVKHPTAETELTSPLLHNVPPRPLPETEAGYMEGASSNAEAPSFLCTHDVIAPGSAYTKNSGWLFALSPEILSPDM</sequence>
<dbReference type="OrthoDB" id="2605670at2759"/>